<accession>A0ABQ3DT83</accession>
<dbReference type="InterPro" id="IPR000888">
    <property type="entry name" value="RmlC-like"/>
</dbReference>
<protein>
    <submittedName>
        <fullName evidence="3">dTDP-4-dehydrorhamnose 3,5-epimerase</fullName>
    </submittedName>
</protein>
<reference evidence="4" key="1">
    <citation type="journal article" date="2019" name="Int. J. Syst. Evol. Microbiol.">
        <title>The Global Catalogue of Microorganisms (GCM) 10K type strain sequencing project: providing services to taxonomists for standard genome sequencing and annotation.</title>
        <authorList>
            <consortium name="The Broad Institute Genomics Platform"/>
            <consortium name="The Broad Institute Genome Sequencing Center for Infectious Disease"/>
            <person name="Wu L."/>
            <person name="Ma J."/>
        </authorList>
    </citation>
    <scope>NUCLEOTIDE SEQUENCE [LARGE SCALE GENOMIC DNA]</scope>
    <source>
        <strain evidence="4">JCM 4737</strain>
    </source>
</reference>
<gene>
    <name evidence="3" type="primary">rmlC</name>
    <name evidence="3" type="ORF">GCM10010346_43560</name>
</gene>
<dbReference type="InterPro" id="IPR014710">
    <property type="entry name" value="RmlC-like_jellyroll"/>
</dbReference>
<dbReference type="SUPFAM" id="SSF51182">
    <property type="entry name" value="RmlC-like cupins"/>
    <property type="match status" value="1"/>
</dbReference>
<organism evidence="3 4">
    <name type="scientific">Streptomyces chryseus</name>
    <dbReference type="NCBI Taxonomy" id="68186"/>
    <lineage>
        <taxon>Bacteria</taxon>
        <taxon>Bacillati</taxon>
        <taxon>Actinomycetota</taxon>
        <taxon>Actinomycetes</taxon>
        <taxon>Kitasatosporales</taxon>
        <taxon>Streptomycetaceae</taxon>
        <taxon>Streptomyces</taxon>
    </lineage>
</organism>
<evidence type="ECO:0000256" key="1">
    <source>
        <dbReference type="ARBA" id="ARBA00010154"/>
    </source>
</evidence>
<evidence type="ECO:0000313" key="4">
    <source>
        <dbReference type="Proteomes" id="UP000599437"/>
    </source>
</evidence>
<name>A0ABQ3DT83_9ACTN</name>
<comment type="similarity">
    <text evidence="1">Belongs to the dTDP-4-dehydrorhamnose 3,5-epimerase family.</text>
</comment>
<dbReference type="Proteomes" id="UP000599437">
    <property type="component" value="Unassembled WGS sequence"/>
</dbReference>
<dbReference type="Pfam" id="PF00908">
    <property type="entry name" value="dTDP_sugar_isom"/>
    <property type="match status" value="1"/>
</dbReference>
<dbReference type="InterPro" id="IPR011051">
    <property type="entry name" value="RmlC_Cupin_sf"/>
</dbReference>
<dbReference type="PANTHER" id="PTHR21047:SF2">
    <property type="entry name" value="THYMIDINE DIPHOSPHO-4-KETO-RHAMNOSE 3,5-EPIMERASE"/>
    <property type="match status" value="1"/>
</dbReference>
<comment type="caution">
    <text evidence="3">The sequence shown here is derived from an EMBL/GenBank/DDBJ whole genome shotgun (WGS) entry which is preliminary data.</text>
</comment>
<dbReference type="Gene3D" id="2.60.120.10">
    <property type="entry name" value="Jelly Rolls"/>
    <property type="match status" value="1"/>
</dbReference>
<keyword evidence="2" id="KW-0413">Isomerase</keyword>
<evidence type="ECO:0000256" key="2">
    <source>
        <dbReference type="ARBA" id="ARBA00023235"/>
    </source>
</evidence>
<evidence type="ECO:0000313" key="3">
    <source>
        <dbReference type="EMBL" id="GHB15243.1"/>
    </source>
</evidence>
<dbReference type="EMBL" id="BMVO01000015">
    <property type="protein sequence ID" value="GHB15243.1"/>
    <property type="molecule type" value="Genomic_DNA"/>
</dbReference>
<keyword evidence="4" id="KW-1185">Reference proteome</keyword>
<dbReference type="PANTHER" id="PTHR21047">
    <property type="entry name" value="DTDP-6-DEOXY-D-GLUCOSE-3,5 EPIMERASE"/>
    <property type="match status" value="1"/>
</dbReference>
<sequence>MAEEQGVPRPLGIEGAWVVEPAVHPDRRGEFHEWFQSERFRRATGYTMPLVQANVAVNRRGALRGIHFTQLPPGQAKYSACVQGAGIEVVVDIRTGSPTFGRWEAVPVDEHNRTAVYVAAGLGRAFFALTDRTTLIYLCSSGYAPQFDRAISPLDPGLAITWPDGIEPVLSAQDADAPTLTEAERLGHLPSYDSYRDHHARLCGAGSAPGQG</sequence>
<dbReference type="RefSeq" id="WP_138896927.1">
    <property type="nucleotide sequence ID" value="NZ_BMVO01000015.1"/>
</dbReference>
<dbReference type="CDD" id="cd00438">
    <property type="entry name" value="cupin_RmlC"/>
    <property type="match status" value="1"/>
</dbReference>
<proteinExistence type="inferred from homology"/>